<dbReference type="EMBL" id="JBHUFW010000011">
    <property type="protein sequence ID" value="MFD1864266.1"/>
    <property type="molecule type" value="Genomic_DNA"/>
</dbReference>
<organism evidence="10 11">
    <name type="scientific">Planococcus chinensis</name>
    <dbReference type="NCBI Taxonomy" id="272917"/>
    <lineage>
        <taxon>Bacteria</taxon>
        <taxon>Bacillati</taxon>
        <taxon>Bacillota</taxon>
        <taxon>Bacilli</taxon>
        <taxon>Bacillales</taxon>
        <taxon>Caryophanaceae</taxon>
        <taxon>Planococcus</taxon>
    </lineage>
</organism>
<comment type="function">
    <text evidence="8">Catalyzes the ATP-dependent phosphorylation of fructose-l-phosphate to fructose-l,6-bisphosphate.</text>
</comment>
<dbReference type="SUPFAM" id="SSF53613">
    <property type="entry name" value="Ribokinase-like"/>
    <property type="match status" value="1"/>
</dbReference>
<dbReference type="PROSITE" id="PS00584">
    <property type="entry name" value="PFKB_KINASES_2"/>
    <property type="match status" value="1"/>
</dbReference>
<evidence type="ECO:0000256" key="5">
    <source>
        <dbReference type="ARBA" id="ARBA00022840"/>
    </source>
</evidence>
<accession>A0ABW4QKW5</accession>
<name>A0ABW4QKW5_9BACL</name>
<evidence type="ECO:0000256" key="8">
    <source>
        <dbReference type="RuleBase" id="RU369061"/>
    </source>
</evidence>
<comment type="pathway">
    <text evidence="7">Carbohydrate metabolism; D-tagatose 6-phosphate degradation; D-glyceraldehyde 3-phosphate and glycerone phosphate from D-tagatose 6-phosphate: step 1/2.</text>
</comment>
<comment type="catalytic activity">
    <reaction evidence="6 8">
        <text>beta-D-fructose 1-phosphate + ATP = beta-D-fructose 1,6-bisphosphate + ADP + H(+)</text>
        <dbReference type="Rhea" id="RHEA:14213"/>
        <dbReference type="ChEBI" id="CHEBI:15378"/>
        <dbReference type="ChEBI" id="CHEBI:30616"/>
        <dbReference type="ChEBI" id="CHEBI:32966"/>
        <dbReference type="ChEBI" id="CHEBI:138881"/>
        <dbReference type="ChEBI" id="CHEBI:456216"/>
        <dbReference type="EC" id="2.7.1.56"/>
    </reaction>
</comment>
<dbReference type="InterPro" id="IPR022463">
    <property type="entry name" value="1-PFruKinase"/>
</dbReference>
<keyword evidence="7" id="KW-0423">Lactose metabolism</keyword>
<dbReference type="PIRSF" id="PIRSF000535">
    <property type="entry name" value="1PFK/6PFK/LacC"/>
    <property type="match status" value="1"/>
</dbReference>
<gene>
    <name evidence="10" type="primary">pfkB</name>
    <name evidence="10" type="ORF">ACFSDB_15255</name>
</gene>
<comment type="similarity">
    <text evidence="7">Belongs to the carbohydrate kinase PfkB family. LacC subfamily.</text>
</comment>
<dbReference type="RefSeq" id="WP_204890643.1">
    <property type="nucleotide sequence ID" value="NZ_JBHUFW010000011.1"/>
</dbReference>
<dbReference type="NCBIfam" id="TIGR03168">
    <property type="entry name" value="1-PFK"/>
    <property type="match status" value="1"/>
</dbReference>
<keyword evidence="11" id="KW-1185">Reference proteome</keyword>
<dbReference type="Pfam" id="PF00294">
    <property type="entry name" value="PfkB"/>
    <property type="match status" value="1"/>
</dbReference>
<evidence type="ECO:0000256" key="2">
    <source>
        <dbReference type="ARBA" id="ARBA00022679"/>
    </source>
</evidence>
<protein>
    <recommendedName>
        <fullName evidence="7">Tagatose-6-phosphate kinase</fullName>
        <ecNumber evidence="7">2.7.1.144</ecNumber>
    </recommendedName>
</protein>
<dbReference type="CDD" id="cd01164">
    <property type="entry name" value="FruK_PfkB_like"/>
    <property type="match status" value="1"/>
</dbReference>
<reference evidence="11" key="1">
    <citation type="journal article" date="2019" name="Int. J. Syst. Evol. Microbiol.">
        <title>The Global Catalogue of Microorganisms (GCM) 10K type strain sequencing project: providing services to taxonomists for standard genome sequencing and annotation.</title>
        <authorList>
            <consortium name="The Broad Institute Genomics Platform"/>
            <consortium name="The Broad Institute Genome Sequencing Center for Infectious Disease"/>
            <person name="Wu L."/>
            <person name="Ma J."/>
        </authorList>
    </citation>
    <scope>NUCLEOTIDE SEQUENCE [LARGE SCALE GENOMIC DNA]</scope>
    <source>
        <strain evidence="11">CGMCC 1.15475</strain>
    </source>
</reference>
<dbReference type="Gene3D" id="3.40.1190.20">
    <property type="match status" value="1"/>
</dbReference>
<dbReference type="GO" id="GO:0008662">
    <property type="term" value="F:1-phosphofructokinase activity"/>
    <property type="evidence" value="ECO:0007669"/>
    <property type="project" value="UniProtKB-EC"/>
</dbReference>
<keyword evidence="5 7" id="KW-0067">ATP-binding</keyword>
<dbReference type="PANTHER" id="PTHR46566">
    <property type="entry name" value="1-PHOSPHOFRUCTOKINASE-RELATED"/>
    <property type="match status" value="1"/>
</dbReference>
<feature type="domain" description="Carbohydrate kinase PfkB" evidence="9">
    <location>
        <begin position="11"/>
        <end position="284"/>
    </location>
</feature>
<evidence type="ECO:0000259" key="9">
    <source>
        <dbReference type="Pfam" id="PF00294"/>
    </source>
</evidence>
<dbReference type="InterPro" id="IPR002173">
    <property type="entry name" value="Carboh/pur_kinase_PfkB_CS"/>
</dbReference>
<sequence length="310" mass="33000">MIYTCTISPSLDYTTYLDGFEVGSLNRASDVYYYPGGKGINVSRVLARLGTGSKALGFTGGFTGQYIEDFLKEEGIETDFIKTDGITRINVKIKTGVETELNGPGPELDAQQLMQLKKKVEAMQQGDWLVLAGSLTGSIAPDYFAELAALCQKQHVRFVVDTSGPALKDLIRSSPFLIKPNLEELGELFGQTIAGPDDALSYARELNRMGIGHVVVSMGGQGALLVADGLALLAEAPQGKAVNTVGAGDSLVSGFIASYALHEDAERAFRYGVASGSATAFSTDLCTKEAVEDLLGKVKITPIQEKDVAK</sequence>
<keyword evidence="4 8" id="KW-0418">Kinase</keyword>
<dbReference type="PANTHER" id="PTHR46566:SF1">
    <property type="entry name" value="1-PHOSPHOFRUCTOKINASE"/>
    <property type="match status" value="1"/>
</dbReference>
<proteinExistence type="inferred from homology"/>
<comment type="similarity">
    <text evidence="1">Belongs to the carbohydrate kinase pfkB family.</text>
</comment>
<evidence type="ECO:0000256" key="7">
    <source>
        <dbReference type="PIRNR" id="PIRNR000535"/>
    </source>
</evidence>
<dbReference type="InterPro" id="IPR029056">
    <property type="entry name" value="Ribokinase-like"/>
</dbReference>
<evidence type="ECO:0000256" key="1">
    <source>
        <dbReference type="ARBA" id="ARBA00005380"/>
    </source>
</evidence>
<dbReference type="Proteomes" id="UP001597273">
    <property type="component" value="Unassembled WGS sequence"/>
</dbReference>
<comment type="caution">
    <text evidence="10">The sequence shown here is derived from an EMBL/GenBank/DDBJ whole genome shotgun (WGS) entry which is preliminary data.</text>
</comment>
<comment type="catalytic activity">
    <reaction evidence="7">
        <text>D-tagatofuranose 6-phosphate + ATP = D-tagatofuranose 1,6-bisphosphate + ADP + H(+)</text>
        <dbReference type="Rhea" id="RHEA:12420"/>
        <dbReference type="ChEBI" id="CHEBI:15378"/>
        <dbReference type="ChEBI" id="CHEBI:30616"/>
        <dbReference type="ChEBI" id="CHEBI:58694"/>
        <dbReference type="ChEBI" id="CHEBI:58695"/>
        <dbReference type="ChEBI" id="CHEBI:456216"/>
        <dbReference type="EC" id="2.7.1.144"/>
    </reaction>
</comment>
<evidence type="ECO:0000313" key="11">
    <source>
        <dbReference type="Proteomes" id="UP001597273"/>
    </source>
</evidence>
<dbReference type="EC" id="2.7.1.144" evidence="7"/>
<dbReference type="NCBIfam" id="TIGR03828">
    <property type="entry name" value="pfkB"/>
    <property type="match status" value="1"/>
</dbReference>
<keyword evidence="3 7" id="KW-0547">Nucleotide-binding</keyword>
<keyword evidence="2 7" id="KW-0808">Transferase</keyword>
<dbReference type="InterPro" id="IPR017583">
    <property type="entry name" value="Tagatose/fructose_Pkinase"/>
</dbReference>
<dbReference type="PROSITE" id="PS00583">
    <property type="entry name" value="PFKB_KINASES_1"/>
    <property type="match status" value="1"/>
</dbReference>
<evidence type="ECO:0000256" key="3">
    <source>
        <dbReference type="ARBA" id="ARBA00022741"/>
    </source>
</evidence>
<evidence type="ECO:0000256" key="6">
    <source>
        <dbReference type="ARBA" id="ARBA00047745"/>
    </source>
</evidence>
<evidence type="ECO:0000256" key="4">
    <source>
        <dbReference type="ARBA" id="ARBA00022777"/>
    </source>
</evidence>
<evidence type="ECO:0000313" key="10">
    <source>
        <dbReference type="EMBL" id="MFD1864266.1"/>
    </source>
</evidence>
<dbReference type="InterPro" id="IPR011611">
    <property type="entry name" value="PfkB_dom"/>
</dbReference>